<dbReference type="STRING" id="1121130.GCA_000519105_00792"/>
<organism evidence="4 5">
    <name type="scientific">Butyricimonas virosa</name>
    <dbReference type="NCBI Taxonomy" id="544645"/>
    <lineage>
        <taxon>Bacteria</taxon>
        <taxon>Pseudomonadati</taxon>
        <taxon>Bacteroidota</taxon>
        <taxon>Bacteroidia</taxon>
        <taxon>Bacteroidales</taxon>
        <taxon>Odoribacteraceae</taxon>
        <taxon>Butyricimonas</taxon>
    </lineage>
</organism>
<name>A0A412X3M0_9BACT</name>
<feature type="signal peptide" evidence="2">
    <location>
        <begin position="1"/>
        <end position="19"/>
    </location>
</feature>
<feature type="domain" description="SusD-like N-terminal" evidence="3">
    <location>
        <begin position="23"/>
        <end position="209"/>
    </location>
</feature>
<dbReference type="Proteomes" id="UP000283589">
    <property type="component" value="Unassembled WGS sequence"/>
</dbReference>
<dbReference type="AlphaFoldDB" id="A0A412X3M0"/>
<reference evidence="4 5" key="1">
    <citation type="submission" date="2018-08" db="EMBL/GenBank/DDBJ databases">
        <title>A genome reference for cultivated species of the human gut microbiota.</title>
        <authorList>
            <person name="Zou Y."/>
            <person name="Xue W."/>
            <person name="Luo G."/>
        </authorList>
    </citation>
    <scope>NUCLEOTIDE SEQUENCE [LARGE SCALE GENOMIC DNA]</scope>
    <source>
        <strain evidence="4 5">AF14-49</strain>
    </source>
</reference>
<evidence type="ECO:0000313" key="4">
    <source>
        <dbReference type="EMBL" id="RGV35304.1"/>
    </source>
</evidence>
<evidence type="ECO:0000256" key="1">
    <source>
        <dbReference type="SAM" id="MobiDB-lite"/>
    </source>
</evidence>
<protein>
    <recommendedName>
        <fullName evidence="3">SusD-like N-terminal domain-containing protein</fullName>
    </recommendedName>
</protein>
<dbReference type="InterPro" id="IPR011990">
    <property type="entry name" value="TPR-like_helical_dom_sf"/>
</dbReference>
<proteinExistence type="predicted"/>
<dbReference type="SUPFAM" id="SSF48452">
    <property type="entry name" value="TPR-like"/>
    <property type="match status" value="1"/>
</dbReference>
<evidence type="ECO:0000256" key="2">
    <source>
        <dbReference type="SAM" id="SignalP"/>
    </source>
</evidence>
<evidence type="ECO:0000313" key="5">
    <source>
        <dbReference type="Proteomes" id="UP000283589"/>
    </source>
</evidence>
<dbReference type="Gene3D" id="1.25.40.390">
    <property type="match status" value="1"/>
</dbReference>
<sequence>MRKVIIILTALAGSLFFNSCNSWLDVKPYDSMAEEQLYSTENGIQRALNGLYLSLASNDLYAENLGGGAIDVLGQRYKLSSEHSYYDLSEYKYTNDGPKETFEAIWKAAYKLIADCNEFLEQVPRHQDLLSQGNYKMMMGEALAIRTLLHFDMFRIFGPVYTEANKQEASIPYYSMVTDVTQPILSTEELVEHLFTDIDSAIVLLSKDVILADGVVKGEGFWDYRNLRLNYYAVWALKARMCWYLGDAYADEAYRIATALLEGKDPKTNEVNNFNTVFEPVSQNVAVTDRVFFSEELFALHNMKRTTVYKELFSSDLEDNNILLSTEDYMNKLFDEPNDYRWHSWEVATGRQTSGLMVFVKYVEQTENRNDPYLYEIQSMLRLSELYLIAAAMAPDDATVTVWLEKLRMMRGYQSGMVGSDVQKVLQQEWEKEFYGEGQYYYFLKCNGKTSVSGPNGSKKPNYVIPLPESETNNRRD</sequence>
<dbReference type="RefSeq" id="WP_118258923.1">
    <property type="nucleotide sequence ID" value="NZ_CALBWO010000070.1"/>
</dbReference>
<accession>A0A412X3M0</accession>
<dbReference type="EMBL" id="QRZA01000004">
    <property type="protein sequence ID" value="RGV35304.1"/>
    <property type="molecule type" value="Genomic_DNA"/>
</dbReference>
<feature type="region of interest" description="Disordered" evidence="1">
    <location>
        <begin position="455"/>
        <end position="477"/>
    </location>
</feature>
<dbReference type="Pfam" id="PF14322">
    <property type="entry name" value="SusD-like_3"/>
    <property type="match status" value="1"/>
</dbReference>
<keyword evidence="2" id="KW-0732">Signal</keyword>
<comment type="caution">
    <text evidence="4">The sequence shown here is derived from an EMBL/GenBank/DDBJ whole genome shotgun (WGS) entry which is preliminary data.</text>
</comment>
<evidence type="ECO:0000259" key="3">
    <source>
        <dbReference type="Pfam" id="PF14322"/>
    </source>
</evidence>
<feature type="chain" id="PRO_5019513251" description="SusD-like N-terminal domain-containing protein" evidence="2">
    <location>
        <begin position="20"/>
        <end position="477"/>
    </location>
</feature>
<gene>
    <name evidence="4" type="ORF">DWW18_04315</name>
</gene>
<dbReference type="InterPro" id="IPR033985">
    <property type="entry name" value="SusD-like_N"/>
</dbReference>